<organism evidence="1">
    <name type="scientific">Mesorhizobium sp. WSM2240</name>
    <dbReference type="NCBI Taxonomy" id="3228851"/>
    <lineage>
        <taxon>Bacteria</taxon>
        <taxon>Pseudomonadati</taxon>
        <taxon>Pseudomonadota</taxon>
        <taxon>Alphaproteobacteria</taxon>
        <taxon>Hyphomicrobiales</taxon>
        <taxon>Phyllobacteriaceae</taxon>
        <taxon>Mesorhizobium</taxon>
    </lineage>
</organism>
<accession>A0AAU8CIK7</accession>
<dbReference type="AlphaFoldDB" id="A0AAU8CIK7"/>
<proteinExistence type="predicted"/>
<evidence type="ECO:0000313" key="1">
    <source>
        <dbReference type="EMBL" id="XCG46718.1"/>
    </source>
</evidence>
<reference evidence="1" key="1">
    <citation type="submission" date="2024-06" db="EMBL/GenBank/DDBJ databases">
        <title>Mesorhizobium karijinii sp. nov., a symbiont of the iconic Swainsona formosa from arid Australia.</title>
        <authorList>
            <person name="Hill Y.J."/>
            <person name="Watkin E.L.J."/>
            <person name="O'Hara G.W."/>
            <person name="Terpolilli J."/>
            <person name="Tye M.L."/>
            <person name="Kohlmeier M.G."/>
        </authorList>
    </citation>
    <scope>NUCLEOTIDE SEQUENCE</scope>
    <source>
        <strain evidence="1">WSM2240</strain>
    </source>
</reference>
<sequence>MSKLPEFIRFWTAPFHVTMDGIKDANGCWICSAANNKLAHELVELMNFAARAHHALTEIMTYREDVSPLTTACQMIDLAEEVYTNPPVGPSASGAPAGP</sequence>
<dbReference type="RefSeq" id="WP_353645744.1">
    <property type="nucleotide sequence ID" value="NZ_CP159253.1"/>
</dbReference>
<dbReference type="EMBL" id="CP159253">
    <property type="protein sequence ID" value="XCG46718.1"/>
    <property type="molecule type" value="Genomic_DNA"/>
</dbReference>
<evidence type="ECO:0008006" key="2">
    <source>
        <dbReference type="Google" id="ProtNLM"/>
    </source>
</evidence>
<protein>
    <recommendedName>
        <fullName evidence="2">DUF5076 domain-containing protein</fullName>
    </recommendedName>
</protein>
<name>A0AAU8CIK7_9HYPH</name>
<gene>
    <name evidence="1" type="ORF">ABVK50_15465</name>
</gene>